<evidence type="ECO:0000256" key="1">
    <source>
        <dbReference type="ARBA" id="ARBA00022729"/>
    </source>
</evidence>
<evidence type="ECO:0000313" key="3">
    <source>
        <dbReference type="EMBL" id="MBB5212542.1"/>
    </source>
</evidence>
<evidence type="ECO:0000313" key="6">
    <source>
        <dbReference type="Proteomes" id="UP000563601"/>
    </source>
</evidence>
<evidence type="ECO:0000313" key="5">
    <source>
        <dbReference type="Proteomes" id="UP000464675"/>
    </source>
</evidence>
<name>A0A6P1TE94_9GAMM</name>
<dbReference type="RefSeq" id="WP_161859459.1">
    <property type="nucleotide sequence ID" value="NZ_CP047491.1"/>
</dbReference>
<reference evidence="3 6" key="2">
    <citation type="submission" date="2020-08" db="EMBL/GenBank/DDBJ databases">
        <title>Genomic Encyclopedia of Type Strains, Phase IV (KMG-IV): sequencing the most valuable type-strain genomes for metagenomic binning, comparative biology and taxonomic classification.</title>
        <authorList>
            <person name="Goeker M."/>
        </authorList>
    </citation>
    <scope>NUCLEOTIDE SEQUENCE [LARGE SCALE GENOMIC DNA]</scope>
    <source>
        <strain evidence="3 6">DSM 11525</strain>
    </source>
</reference>
<keyword evidence="5" id="KW-1185">Reference proteome</keyword>
<dbReference type="EMBL" id="JACHHR010000003">
    <property type="protein sequence ID" value="MBB5212542.1"/>
    <property type="molecule type" value="Genomic_DNA"/>
</dbReference>
<dbReference type="OrthoDB" id="6399900at2"/>
<dbReference type="InterPro" id="IPR027385">
    <property type="entry name" value="Beta-barrel_OMP"/>
</dbReference>
<evidence type="ECO:0000313" key="4">
    <source>
        <dbReference type="EMBL" id="QHQ40161.1"/>
    </source>
</evidence>
<gene>
    <name evidence="4" type="ORF">GTQ55_15025</name>
    <name evidence="3" type="ORF">HNQ53_002767</name>
</gene>
<feature type="domain" description="Outer membrane protein beta-barrel" evidence="2">
    <location>
        <begin position="2"/>
        <end position="139"/>
    </location>
</feature>
<keyword evidence="1" id="KW-0732">Signal</keyword>
<dbReference type="Proteomes" id="UP000464675">
    <property type="component" value="Chromosome"/>
</dbReference>
<accession>A0A6P1TE94</accession>
<protein>
    <recommendedName>
        <fullName evidence="2">Outer membrane protein beta-barrel domain-containing protein</fullName>
    </recommendedName>
</protein>
<evidence type="ECO:0000259" key="2">
    <source>
        <dbReference type="Pfam" id="PF13505"/>
    </source>
</evidence>
<sequence>MTAALAVNASAQEMPQSMPSDVYYQGSWGINGELFNFDPVEAYYDGVSDTGFGLGAGYAGEYGLFNFNIGIGAILVDDEDEFSQQVEYDWSGDRSTESSSISALTAMVDAGVQFPLTDSRRFLVGLNAGYRHLDMSREITNCSDCYSENIYISGDTYLKPFVKLAFNQRVNGSLALYQYSGDQGLEDSVQFQVNWEI</sequence>
<reference evidence="4 5" key="1">
    <citation type="submission" date="2020-01" db="EMBL/GenBank/DDBJ databases">
        <title>The possibility of degradation of plastic by Microbulbifer hydrolyticus IRE-31.</title>
        <authorList>
            <person name="Liu L."/>
        </authorList>
    </citation>
    <scope>NUCLEOTIDE SEQUENCE [LARGE SCALE GENOMIC DNA]</scope>
    <source>
        <strain evidence="4 5">IRE-31</strain>
    </source>
</reference>
<dbReference type="Proteomes" id="UP000563601">
    <property type="component" value="Unassembled WGS sequence"/>
</dbReference>
<dbReference type="EMBL" id="CP047491">
    <property type="protein sequence ID" value="QHQ40161.1"/>
    <property type="molecule type" value="Genomic_DNA"/>
</dbReference>
<dbReference type="AlphaFoldDB" id="A0A6P1TE94"/>
<dbReference type="Pfam" id="PF13505">
    <property type="entry name" value="OMP_b-brl"/>
    <property type="match status" value="1"/>
</dbReference>
<organism evidence="3 6">
    <name type="scientific">Microbulbifer hydrolyticus</name>
    <dbReference type="NCBI Taxonomy" id="48074"/>
    <lineage>
        <taxon>Bacteria</taxon>
        <taxon>Pseudomonadati</taxon>
        <taxon>Pseudomonadota</taxon>
        <taxon>Gammaproteobacteria</taxon>
        <taxon>Cellvibrionales</taxon>
        <taxon>Microbulbiferaceae</taxon>
        <taxon>Microbulbifer</taxon>
    </lineage>
</organism>
<proteinExistence type="predicted"/>